<dbReference type="EMBL" id="PEBV01000009">
    <property type="protein sequence ID" value="PTQ53893.1"/>
    <property type="molecule type" value="Genomic_DNA"/>
</dbReference>
<comment type="caution">
    <text evidence="2">The sequence shown here is derived from an EMBL/GenBank/DDBJ whole genome shotgun (WGS) entry which is preliminary data.</text>
</comment>
<feature type="domain" description="BclA C-terminal" evidence="1">
    <location>
        <begin position="58"/>
        <end position="184"/>
    </location>
</feature>
<dbReference type="Pfam" id="PF18573">
    <property type="entry name" value="BclA_C"/>
    <property type="match status" value="1"/>
</dbReference>
<accession>A0A2T5GCH3</accession>
<sequence>MRCHKKMVVPTKKTGGLKIIIHPTCQPTVTCQCPQPQEPPPPENGGGAPALLGFLSRTNVGGLLNIGVNEPVSFNTPGVQVGDDIVVLNDTTFSLQRPGFYVVQFYLYTVAATLLGTVKVQFSGTAAPNPNDVPFSLLLAGVNLSGAVAFEAKTPGTLQLVQTGLGLSLSTSGTNAVILIRRIA</sequence>
<gene>
    <name evidence="2" type="ORF">HSCHL_1267</name>
</gene>
<dbReference type="InterPro" id="IPR008983">
    <property type="entry name" value="Tumour_necrosis_fac-like_dom"/>
</dbReference>
<name>A0A2T5GCH3_HYDSH</name>
<organism evidence="2 3">
    <name type="scientific">Hydrogenibacillus schlegelii</name>
    <name type="common">Bacillus schlegelii</name>
    <dbReference type="NCBI Taxonomy" id="1484"/>
    <lineage>
        <taxon>Bacteria</taxon>
        <taxon>Bacillati</taxon>
        <taxon>Bacillota</taxon>
        <taxon>Bacilli</taxon>
        <taxon>Bacillales</taxon>
        <taxon>Bacillales Family X. Incertae Sedis</taxon>
        <taxon>Hydrogenibacillus</taxon>
    </lineage>
</organism>
<protein>
    <recommendedName>
        <fullName evidence="1">BclA C-terminal domain-containing protein</fullName>
    </recommendedName>
</protein>
<dbReference type="Gene3D" id="2.60.120.40">
    <property type="match status" value="1"/>
</dbReference>
<reference evidence="2 3" key="1">
    <citation type="submission" date="2017-08" db="EMBL/GenBank/DDBJ databases">
        <title>Burning lignite coal seam in the remote Altai Mountains harbors a hydrogen-driven thermophilic microbial community.</title>
        <authorList>
            <person name="Kadnikov V.V."/>
            <person name="Mardanov A.V."/>
            <person name="Ivasenko D."/>
            <person name="Beletsky A.V."/>
            <person name="Karnachuk O.V."/>
            <person name="Ravin N.V."/>
        </authorList>
    </citation>
    <scope>NUCLEOTIDE SEQUENCE [LARGE SCALE GENOMIC DNA]</scope>
    <source>
        <strain evidence="2">AL33</strain>
    </source>
</reference>
<evidence type="ECO:0000313" key="3">
    <source>
        <dbReference type="Proteomes" id="UP000244180"/>
    </source>
</evidence>
<dbReference type="Proteomes" id="UP000244180">
    <property type="component" value="Unassembled WGS sequence"/>
</dbReference>
<proteinExistence type="predicted"/>
<dbReference type="RefSeq" id="WP_272999940.1">
    <property type="nucleotide sequence ID" value="NZ_PEBV01000009.1"/>
</dbReference>
<dbReference type="AlphaFoldDB" id="A0A2T5GCH3"/>
<evidence type="ECO:0000259" key="1">
    <source>
        <dbReference type="Pfam" id="PF18573"/>
    </source>
</evidence>
<evidence type="ECO:0000313" key="2">
    <source>
        <dbReference type="EMBL" id="PTQ53893.1"/>
    </source>
</evidence>
<dbReference type="InterPro" id="IPR041415">
    <property type="entry name" value="BclA_C"/>
</dbReference>